<comment type="subcellular location">
    <subcellularLocation>
        <location evidence="1">Membrane</location>
        <topology evidence="1">Multi-pass membrane protein</topology>
    </subcellularLocation>
</comment>
<dbReference type="Proteomes" id="UP001383192">
    <property type="component" value="Unassembled WGS sequence"/>
</dbReference>
<dbReference type="EMBL" id="JAYKXP010000001">
    <property type="protein sequence ID" value="KAK7062633.1"/>
    <property type="molecule type" value="Genomic_DNA"/>
</dbReference>
<evidence type="ECO:0000256" key="1">
    <source>
        <dbReference type="ARBA" id="ARBA00004141"/>
    </source>
</evidence>
<dbReference type="PANTHER" id="PTHR21576:SF160">
    <property type="entry name" value="NODULIN-LIKE DOMAIN-CONTAINING PROTEIN"/>
    <property type="match status" value="1"/>
</dbReference>
<feature type="compositionally biased region" description="Basic and acidic residues" evidence="5">
    <location>
        <begin position="213"/>
        <end position="223"/>
    </location>
</feature>
<dbReference type="SUPFAM" id="SSF103473">
    <property type="entry name" value="MFS general substrate transporter"/>
    <property type="match status" value="1"/>
</dbReference>
<feature type="transmembrane region" description="Helical" evidence="6">
    <location>
        <begin position="286"/>
        <end position="306"/>
    </location>
</feature>
<dbReference type="GO" id="GO:0022857">
    <property type="term" value="F:transmembrane transporter activity"/>
    <property type="evidence" value="ECO:0007669"/>
    <property type="project" value="InterPro"/>
</dbReference>
<evidence type="ECO:0000313" key="8">
    <source>
        <dbReference type="Proteomes" id="UP001383192"/>
    </source>
</evidence>
<evidence type="ECO:0000256" key="3">
    <source>
        <dbReference type="ARBA" id="ARBA00022989"/>
    </source>
</evidence>
<feature type="transmembrane region" description="Helical" evidence="6">
    <location>
        <begin position="129"/>
        <end position="150"/>
    </location>
</feature>
<evidence type="ECO:0008006" key="9">
    <source>
        <dbReference type="Google" id="ProtNLM"/>
    </source>
</evidence>
<keyword evidence="8" id="KW-1185">Reference proteome</keyword>
<evidence type="ECO:0000313" key="7">
    <source>
        <dbReference type="EMBL" id="KAK7062633.1"/>
    </source>
</evidence>
<feature type="transmembrane region" description="Helical" evidence="6">
    <location>
        <begin position="429"/>
        <end position="448"/>
    </location>
</feature>
<feature type="region of interest" description="Disordered" evidence="5">
    <location>
        <begin position="213"/>
        <end position="268"/>
    </location>
</feature>
<keyword evidence="3 6" id="KW-1133">Transmembrane helix</keyword>
<comment type="caution">
    <text evidence="7">The sequence shown here is derived from an EMBL/GenBank/DDBJ whole genome shotgun (WGS) entry which is preliminary data.</text>
</comment>
<feature type="transmembrane region" description="Helical" evidence="6">
    <location>
        <begin position="368"/>
        <end position="388"/>
    </location>
</feature>
<dbReference type="Pfam" id="PF07690">
    <property type="entry name" value="MFS_1"/>
    <property type="match status" value="1"/>
</dbReference>
<accession>A0AAW0EGR8</accession>
<reference evidence="7 8" key="1">
    <citation type="submission" date="2024-01" db="EMBL/GenBank/DDBJ databases">
        <title>A draft genome for a cacao thread blight-causing isolate of Paramarasmius palmivorus.</title>
        <authorList>
            <person name="Baruah I.K."/>
            <person name="Bukari Y."/>
            <person name="Amoako-Attah I."/>
            <person name="Meinhardt L.W."/>
            <person name="Bailey B.A."/>
            <person name="Cohen S.P."/>
        </authorList>
    </citation>
    <scope>NUCLEOTIDE SEQUENCE [LARGE SCALE GENOMIC DNA]</scope>
    <source>
        <strain evidence="7 8">GH-12</strain>
    </source>
</reference>
<dbReference type="PANTHER" id="PTHR21576">
    <property type="entry name" value="UNCHARACTERIZED NODULIN-LIKE PROTEIN"/>
    <property type="match status" value="1"/>
</dbReference>
<evidence type="ECO:0000256" key="5">
    <source>
        <dbReference type="SAM" id="MobiDB-lite"/>
    </source>
</evidence>
<gene>
    <name evidence="7" type="ORF">VNI00_000121</name>
</gene>
<dbReference type="AlphaFoldDB" id="A0AAW0EGR8"/>
<dbReference type="Gene3D" id="1.20.1250.20">
    <property type="entry name" value="MFS general substrate transporter like domains"/>
    <property type="match status" value="2"/>
</dbReference>
<feature type="transmembrane region" description="Helical" evidence="6">
    <location>
        <begin position="156"/>
        <end position="176"/>
    </location>
</feature>
<evidence type="ECO:0000256" key="2">
    <source>
        <dbReference type="ARBA" id="ARBA00022692"/>
    </source>
</evidence>
<organism evidence="7 8">
    <name type="scientific">Paramarasmius palmivorus</name>
    <dbReference type="NCBI Taxonomy" id="297713"/>
    <lineage>
        <taxon>Eukaryota</taxon>
        <taxon>Fungi</taxon>
        <taxon>Dikarya</taxon>
        <taxon>Basidiomycota</taxon>
        <taxon>Agaricomycotina</taxon>
        <taxon>Agaricomycetes</taxon>
        <taxon>Agaricomycetidae</taxon>
        <taxon>Agaricales</taxon>
        <taxon>Marasmiineae</taxon>
        <taxon>Marasmiaceae</taxon>
        <taxon>Paramarasmius</taxon>
    </lineage>
</organism>
<dbReference type="GO" id="GO:0000329">
    <property type="term" value="C:fungal-type vacuole membrane"/>
    <property type="evidence" value="ECO:0007669"/>
    <property type="project" value="TreeGrafter"/>
</dbReference>
<keyword evidence="2 6" id="KW-0812">Transmembrane</keyword>
<feature type="transmembrane region" description="Helical" evidence="6">
    <location>
        <begin position="394"/>
        <end position="417"/>
    </location>
</feature>
<feature type="transmembrane region" description="Helical" evidence="6">
    <location>
        <begin position="490"/>
        <end position="509"/>
    </location>
</feature>
<feature type="transmembrane region" description="Helical" evidence="6">
    <location>
        <begin position="86"/>
        <end position="108"/>
    </location>
</feature>
<proteinExistence type="predicted"/>
<name>A0AAW0EGR8_9AGAR</name>
<dbReference type="InterPro" id="IPR011701">
    <property type="entry name" value="MFS"/>
</dbReference>
<sequence>MLLNQRCSAYSPQLGSRLHINHTILNVVGLGGNVGMYLSGPFWGKIVDSKGPRIPLLSSFALHLIGYSGIRTIYSNGLPEGTKSLSHFTIFLLVLCSFMTGVGGNAGMCSGINTTAKSFPDHVRGSTTGLVISGFGLSAFFFSTLAHLVTPGDTSSFLLLLALGTSLPMLVGFFTVRPIPLPPSEVEHHHFHHDHEHVDYAEVDAASITPTVLDHHHDNDSRTHLLGPEDEDEEVLEEGRGVELSPPRTRASSRRSRRDSRSTVRHIPVESGPNVHGLSLFKTLDFWVLFGILSLPAVSGTGLMYINNVGSMSQALYAHEVLEAFDPVQASKWQSAQVSTVSFMNFSGRVFIGLLSDFIKARLGLPRSYLLLLVSFLVLISQLIATHIETVEHLWKASAVLGLGYGTVFSLFAALCVEWFGLAHFSENWGFLSLSPLIGGNIFSVAFGRNLDAHEGDSATSKPNPADFGPSAPEKEIQCLAGRACYVDSLRLTTVACLVAVGLSAWAAWRDKKRMEEEKAKLSSGRSGEVDVIWEEEEEER</sequence>
<keyword evidence="4 6" id="KW-0472">Membrane</keyword>
<dbReference type="InterPro" id="IPR036259">
    <property type="entry name" value="MFS_trans_sf"/>
</dbReference>
<evidence type="ECO:0000256" key="6">
    <source>
        <dbReference type="SAM" id="Phobius"/>
    </source>
</evidence>
<protein>
    <recommendedName>
        <fullName evidence="9">MFS general substrate transporter</fullName>
    </recommendedName>
</protein>
<evidence type="ECO:0000256" key="4">
    <source>
        <dbReference type="ARBA" id="ARBA00023136"/>
    </source>
</evidence>